<dbReference type="Gene3D" id="1.10.287.130">
    <property type="match status" value="1"/>
</dbReference>
<dbReference type="PROSITE" id="PS50109">
    <property type="entry name" value="HIS_KIN"/>
    <property type="match status" value="1"/>
</dbReference>
<comment type="caution">
    <text evidence="9">The sequence shown here is derived from an EMBL/GenBank/DDBJ whole genome shotgun (WGS) entry which is preliminary data.</text>
</comment>
<keyword evidence="10" id="KW-1185">Reference proteome</keyword>
<evidence type="ECO:0000259" key="8">
    <source>
        <dbReference type="PROSITE" id="PS50109"/>
    </source>
</evidence>
<evidence type="ECO:0000256" key="6">
    <source>
        <dbReference type="ARBA" id="ARBA00023012"/>
    </source>
</evidence>
<feature type="coiled-coil region" evidence="7">
    <location>
        <begin position="26"/>
        <end position="85"/>
    </location>
</feature>
<keyword evidence="3" id="KW-0547">Nucleotide-binding</keyword>
<keyword evidence="1" id="KW-0597">Phosphoprotein</keyword>
<evidence type="ECO:0000256" key="4">
    <source>
        <dbReference type="ARBA" id="ARBA00022777"/>
    </source>
</evidence>
<dbReference type="Pfam" id="PF02518">
    <property type="entry name" value="HATPase_c"/>
    <property type="match status" value="1"/>
</dbReference>
<evidence type="ECO:0000256" key="5">
    <source>
        <dbReference type="ARBA" id="ARBA00022840"/>
    </source>
</evidence>
<dbReference type="Gene3D" id="3.30.565.10">
    <property type="entry name" value="Histidine kinase-like ATPase, C-terminal domain"/>
    <property type="match status" value="1"/>
</dbReference>
<dbReference type="PANTHER" id="PTHR43065:SF10">
    <property type="entry name" value="PEROXIDE STRESS-ACTIVATED HISTIDINE KINASE MAK3"/>
    <property type="match status" value="1"/>
</dbReference>
<evidence type="ECO:0000256" key="1">
    <source>
        <dbReference type="ARBA" id="ARBA00022553"/>
    </source>
</evidence>
<dbReference type="InterPro" id="IPR036097">
    <property type="entry name" value="HisK_dim/P_sf"/>
</dbReference>
<dbReference type="RefSeq" id="WP_129062111.1">
    <property type="nucleotide sequence ID" value="NZ_NXIE01000004.1"/>
</dbReference>
<keyword evidence="4 9" id="KW-0418">Kinase</keyword>
<evidence type="ECO:0000313" key="9">
    <source>
        <dbReference type="EMBL" id="RXK12244.1"/>
    </source>
</evidence>
<evidence type="ECO:0000256" key="3">
    <source>
        <dbReference type="ARBA" id="ARBA00022741"/>
    </source>
</evidence>
<name>A0A4Q1ARN2_9BACT</name>
<dbReference type="AlphaFoldDB" id="A0A4Q1ARN2"/>
<sequence length="311" mass="36392">MNEDEIKTQYVGKFLENDYNKFKDGLLELLEDYKRKSQRLDKIIKQSDKMQLRLINANEELAEYKNNLEKKVEEEILKRKEKEKIILEQSKFAAMGEMIDAIAHQWTQPLSILSLYSNSLEFDYKEGIVNEAYIDDFQKKVNATIEHMNCTLTEFRTFFREDKKREEFDIKTMIEKVFLFVKDEFIKEKITLTLKIDNDFKIIGIENEFKHILLNLINNSKDAFIVNKIKEREIIVKAYVTDDSKVLEISDNAGGIPFEILDDIFKANFTTKGNSGTGIGLYMSSLIAQKYHCKLSVENIEEGAQFKLIIN</sequence>
<dbReference type="InterPro" id="IPR003594">
    <property type="entry name" value="HATPase_dom"/>
</dbReference>
<dbReference type="SUPFAM" id="SSF47384">
    <property type="entry name" value="Homodimeric domain of signal transducing histidine kinase"/>
    <property type="match status" value="1"/>
</dbReference>
<dbReference type="EMBL" id="NXIE01000004">
    <property type="protein sequence ID" value="RXK12244.1"/>
    <property type="molecule type" value="Genomic_DNA"/>
</dbReference>
<keyword evidence="7" id="KW-0175">Coiled coil</keyword>
<dbReference type="GO" id="GO:0005524">
    <property type="term" value="F:ATP binding"/>
    <property type="evidence" value="ECO:0007669"/>
    <property type="project" value="UniProtKB-KW"/>
</dbReference>
<dbReference type="PANTHER" id="PTHR43065">
    <property type="entry name" value="SENSOR HISTIDINE KINASE"/>
    <property type="match status" value="1"/>
</dbReference>
<keyword evidence="6" id="KW-0902">Two-component regulatory system</keyword>
<gene>
    <name evidence="9" type="ORF">CP965_10765</name>
</gene>
<dbReference type="SUPFAM" id="SSF55874">
    <property type="entry name" value="ATPase domain of HSP90 chaperone/DNA topoisomerase II/histidine kinase"/>
    <property type="match status" value="1"/>
</dbReference>
<keyword evidence="5" id="KW-0067">ATP-binding</keyword>
<organism evidence="9 10">
    <name type="scientific">Halarcobacter mediterraneus</name>
    <dbReference type="NCBI Taxonomy" id="2023153"/>
    <lineage>
        <taxon>Bacteria</taxon>
        <taxon>Pseudomonadati</taxon>
        <taxon>Campylobacterota</taxon>
        <taxon>Epsilonproteobacteria</taxon>
        <taxon>Campylobacterales</taxon>
        <taxon>Arcobacteraceae</taxon>
        <taxon>Halarcobacter</taxon>
    </lineage>
</organism>
<accession>A0A4Q1ARN2</accession>
<reference evidence="9 10" key="1">
    <citation type="submission" date="2017-09" db="EMBL/GenBank/DDBJ databases">
        <title>Genomics of the genus Arcobacter.</title>
        <authorList>
            <person name="Perez-Cataluna A."/>
            <person name="Figueras M.J."/>
            <person name="Salas-Masso N."/>
        </authorList>
    </citation>
    <scope>NUCLEOTIDE SEQUENCE [LARGE SCALE GENOMIC DNA]</scope>
    <source>
        <strain evidence="9 10">F156-34</strain>
    </source>
</reference>
<evidence type="ECO:0000256" key="7">
    <source>
        <dbReference type="SAM" id="Coils"/>
    </source>
</evidence>
<dbReference type="InterPro" id="IPR005467">
    <property type="entry name" value="His_kinase_dom"/>
</dbReference>
<feature type="domain" description="Histidine kinase" evidence="8">
    <location>
        <begin position="101"/>
        <end position="311"/>
    </location>
</feature>
<proteinExistence type="predicted"/>
<evidence type="ECO:0000313" key="10">
    <source>
        <dbReference type="Proteomes" id="UP000289718"/>
    </source>
</evidence>
<dbReference type="Proteomes" id="UP000289718">
    <property type="component" value="Unassembled WGS sequence"/>
</dbReference>
<dbReference type="GO" id="GO:0000155">
    <property type="term" value="F:phosphorelay sensor kinase activity"/>
    <property type="evidence" value="ECO:0007669"/>
    <property type="project" value="InterPro"/>
</dbReference>
<evidence type="ECO:0000256" key="2">
    <source>
        <dbReference type="ARBA" id="ARBA00022679"/>
    </source>
</evidence>
<keyword evidence="2" id="KW-0808">Transferase</keyword>
<dbReference type="OrthoDB" id="9805967at2"/>
<dbReference type="SMART" id="SM00387">
    <property type="entry name" value="HATPase_c"/>
    <property type="match status" value="1"/>
</dbReference>
<dbReference type="InterPro" id="IPR036890">
    <property type="entry name" value="HATPase_C_sf"/>
</dbReference>
<protein>
    <submittedName>
        <fullName evidence="9">Histidine kinase</fullName>
    </submittedName>
</protein>